<name>A0ABR3Y7L8_9PEZI</name>
<evidence type="ECO:0000256" key="2">
    <source>
        <dbReference type="ARBA" id="ARBA00022692"/>
    </source>
</evidence>
<dbReference type="InterPro" id="IPR051836">
    <property type="entry name" value="Kremen_rcpt"/>
</dbReference>
<gene>
    <name evidence="9" type="ORF">VTK73DRAFT_3266</name>
</gene>
<dbReference type="EMBL" id="JAZHXJ010000002">
    <property type="protein sequence ID" value="KAL1884282.1"/>
    <property type="molecule type" value="Genomic_DNA"/>
</dbReference>
<keyword evidence="4" id="KW-1133">Transmembrane helix</keyword>
<dbReference type="PANTHER" id="PTHR24269:SF16">
    <property type="entry name" value="PROTEIN SLG1"/>
    <property type="match status" value="1"/>
</dbReference>
<accession>A0ABR3Y7L8</accession>
<feature type="signal peptide" evidence="7">
    <location>
        <begin position="1"/>
        <end position="34"/>
    </location>
</feature>
<evidence type="ECO:0000313" key="10">
    <source>
        <dbReference type="Proteomes" id="UP001586593"/>
    </source>
</evidence>
<keyword evidence="6" id="KW-0325">Glycoprotein</keyword>
<evidence type="ECO:0000256" key="4">
    <source>
        <dbReference type="ARBA" id="ARBA00022989"/>
    </source>
</evidence>
<protein>
    <recommendedName>
        <fullName evidence="8">WSC domain-containing protein</fullName>
    </recommendedName>
</protein>
<keyword evidence="3 7" id="KW-0732">Signal</keyword>
<keyword evidence="2" id="KW-0812">Transmembrane</keyword>
<comment type="subcellular location">
    <subcellularLocation>
        <location evidence="1">Membrane</location>
        <topology evidence="1">Single-pass membrane protein</topology>
    </subcellularLocation>
</comment>
<dbReference type="InterPro" id="IPR002889">
    <property type="entry name" value="WSC_carb-bd"/>
</dbReference>
<keyword evidence="5" id="KW-0472">Membrane</keyword>
<dbReference type="SMART" id="SM00321">
    <property type="entry name" value="WSC"/>
    <property type="match status" value="1"/>
</dbReference>
<reference evidence="9 10" key="1">
    <citation type="journal article" date="2024" name="Commun. Biol.">
        <title>Comparative genomic analysis of thermophilic fungi reveals convergent evolutionary adaptations and gene losses.</title>
        <authorList>
            <person name="Steindorff A.S."/>
            <person name="Aguilar-Pontes M.V."/>
            <person name="Robinson A.J."/>
            <person name="Andreopoulos B."/>
            <person name="LaButti K."/>
            <person name="Kuo A."/>
            <person name="Mondo S."/>
            <person name="Riley R."/>
            <person name="Otillar R."/>
            <person name="Haridas S."/>
            <person name="Lipzen A."/>
            <person name="Grimwood J."/>
            <person name="Schmutz J."/>
            <person name="Clum A."/>
            <person name="Reid I.D."/>
            <person name="Moisan M.C."/>
            <person name="Butler G."/>
            <person name="Nguyen T.T.M."/>
            <person name="Dewar K."/>
            <person name="Conant G."/>
            <person name="Drula E."/>
            <person name="Henrissat B."/>
            <person name="Hansel C."/>
            <person name="Singer S."/>
            <person name="Hutchinson M.I."/>
            <person name="de Vries R.P."/>
            <person name="Natvig D.O."/>
            <person name="Powell A.J."/>
            <person name="Tsang A."/>
            <person name="Grigoriev I.V."/>
        </authorList>
    </citation>
    <scope>NUCLEOTIDE SEQUENCE [LARGE SCALE GENOMIC DNA]</scope>
    <source>
        <strain evidence="9 10">ATCC 24622</strain>
    </source>
</reference>
<evidence type="ECO:0000256" key="3">
    <source>
        <dbReference type="ARBA" id="ARBA00022729"/>
    </source>
</evidence>
<comment type="caution">
    <text evidence="9">The sequence shown here is derived from an EMBL/GenBank/DDBJ whole genome shotgun (WGS) entry which is preliminary data.</text>
</comment>
<evidence type="ECO:0000313" key="9">
    <source>
        <dbReference type="EMBL" id="KAL1884282.1"/>
    </source>
</evidence>
<dbReference type="Pfam" id="PF01822">
    <property type="entry name" value="WSC"/>
    <property type="match status" value="1"/>
</dbReference>
<feature type="domain" description="WSC" evidence="8">
    <location>
        <begin position="73"/>
        <end position="176"/>
    </location>
</feature>
<feature type="chain" id="PRO_5045557541" description="WSC domain-containing protein" evidence="7">
    <location>
        <begin position="35"/>
        <end position="201"/>
    </location>
</feature>
<evidence type="ECO:0000256" key="6">
    <source>
        <dbReference type="ARBA" id="ARBA00023180"/>
    </source>
</evidence>
<dbReference type="PANTHER" id="PTHR24269">
    <property type="entry name" value="KREMEN PROTEIN"/>
    <property type="match status" value="1"/>
</dbReference>
<sequence>MLVKVRGRCAVLSSTNFLAVLLPLLTALFGPLAAAAVANGSGTSITTSTTTAAGSVTPAPTVVDASSVKTKHRYAYLGCYNETTGIADSSGARALDGGINEVLPGNMTVRDCLTFCGDGSTQYKYAGLEYSRECWCAQRLSDLSTKFPDNVCNLGCDGNQTQACGGNLKLTIYMLSAAPPVARVAVSAGAAVAIMILVNIC</sequence>
<evidence type="ECO:0000256" key="7">
    <source>
        <dbReference type="SAM" id="SignalP"/>
    </source>
</evidence>
<evidence type="ECO:0000256" key="5">
    <source>
        <dbReference type="ARBA" id="ARBA00023136"/>
    </source>
</evidence>
<dbReference type="Proteomes" id="UP001586593">
    <property type="component" value="Unassembled WGS sequence"/>
</dbReference>
<dbReference type="PROSITE" id="PS51212">
    <property type="entry name" value="WSC"/>
    <property type="match status" value="1"/>
</dbReference>
<keyword evidence="10" id="KW-1185">Reference proteome</keyword>
<proteinExistence type="predicted"/>
<evidence type="ECO:0000256" key="1">
    <source>
        <dbReference type="ARBA" id="ARBA00004167"/>
    </source>
</evidence>
<evidence type="ECO:0000259" key="8">
    <source>
        <dbReference type="PROSITE" id="PS51212"/>
    </source>
</evidence>
<organism evidence="9 10">
    <name type="scientific">Phialemonium thermophilum</name>
    <dbReference type="NCBI Taxonomy" id="223376"/>
    <lineage>
        <taxon>Eukaryota</taxon>
        <taxon>Fungi</taxon>
        <taxon>Dikarya</taxon>
        <taxon>Ascomycota</taxon>
        <taxon>Pezizomycotina</taxon>
        <taxon>Sordariomycetes</taxon>
        <taxon>Sordariomycetidae</taxon>
        <taxon>Cephalothecales</taxon>
        <taxon>Cephalothecaceae</taxon>
        <taxon>Phialemonium</taxon>
    </lineage>
</organism>